<dbReference type="InterPro" id="IPR050574">
    <property type="entry name" value="HPF/YfiA_ribosome-assoc"/>
</dbReference>
<evidence type="ECO:0000313" key="4">
    <source>
        <dbReference type="Proteomes" id="UP000630887"/>
    </source>
</evidence>
<keyword evidence="4" id="KW-1185">Reference proteome</keyword>
<evidence type="ECO:0000313" key="3">
    <source>
        <dbReference type="EMBL" id="GIG08659.1"/>
    </source>
</evidence>
<dbReference type="GO" id="GO:0022627">
    <property type="term" value="C:cytosolic small ribosomal subunit"/>
    <property type="evidence" value="ECO:0007669"/>
    <property type="project" value="TreeGrafter"/>
</dbReference>
<feature type="domain" description="Sigma 54 modulation/S30EA ribosomal protein C-terminal" evidence="2">
    <location>
        <begin position="132"/>
        <end position="177"/>
    </location>
</feature>
<dbReference type="PANTHER" id="PTHR33231:SF1">
    <property type="entry name" value="30S RIBOSOMAL PROTEIN"/>
    <property type="match status" value="1"/>
</dbReference>
<sequence>MEAAMASPGSRPVPRQGGVRVELCTRGEVDPGFADLTRQAVAAVVAADANAAGPVRLRITVGKQLPGPTLIQVNLQVRGEPARIQISARSPYTAATAAFDRLERQIHRLAQSMDSATSPLPFRRRLAVPGEGAIARLKAVRLQTATAAQAAMRLSAMDYEAHLFTAADAGADAVIYRSGYDQLRVTRQGTTSSSRIPAAIQVDTRPAAVLDPAEAAQRLATNAVPFIFYTDRGTGRGNLLYRRHDGDLGLISPITPDASPQPPSAAGAQADAAAAAGHCESRPSQDAVGMLLEIANSRTANARSSTAAPV</sequence>
<feature type="domain" description="Sigma 54 modulation/S30EA ribosomal protein C-terminal" evidence="2">
    <location>
        <begin position="202"/>
        <end position="250"/>
    </location>
</feature>
<feature type="compositionally biased region" description="Low complexity" evidence="1">
    <location>
        <begin position="264"/>
        <end position="277"/>
    </location>
</feature>
<dbReference type="AlphaFoldDB" id="A0A8J3P9M3"/>
<dbReference type="InterPro" id="IPR038416">
    <property type="entry name" value="Ribosom_S30AE_C_sf"/>
</dbReference>
<evidence type="ECO:0000259" key="2">
    <source>
        <dbReference type="Pfam" id="PF16321"/>
    </source>
</evidence>
<name>A0A8J3P9M3_9ACTN</name>
<proteinExistence type="predicted"/>
<evidence type="ECO:0000256" key="1">
    <source>
        <dbReference type="SAM" id="MobiDB-lite"/>
    </source>
</evidence>
<dbReference type="GO" id="GO:0043024">
    <property type="term" value="F:ribosomal small subunit binding"/>
    <property type="evidence" value="ECO:0007669"/>
    <property type="project" value="TreeGrafter"/>
</dbReference>
<protein>
    <recommendedName>
        <fullName evidence="2">Sigma 54 modulation/S30EA ribosomal protein C-terminal domain-containing protein</fullName>
    </recommendedName>
</protein>
<dbReference type="Pfam" id="PF16321">
    <property type="entry name" value="Ribosom_S30AE_C"/>
    <property type="match status" value="2"/>
</dbReference>
<accession>A0A8J3P9M3</accession>
<dbReference type="Gene3D" id="3.30.505.50">
    <property type="entry name" value="Sigma 54 modulation/S30EA ribosomal protein, C-terminal domain"/>
    <property type="match status" value="1"/>
</dbReference>
<gene>
    <name evidence="3" type="ORF">Cco03nite_53590</name>
</gene>
<feature type="region of interest" description="Disordered" evidence="1">
    <location>
        <begin position="253"/>
        <end position="282"/>
    </location>
</feature>
<organism evidence="3 4">
    <name type="scientific">Catellatospora coxensis</name>
    <dbReference type="NCBI Taxonomy" id="310354"/>
    <lineage>
        <taxon>Bacteria</taxon>
        <taxon>Bacillati</taxon>
        <taxon>Actinomycetota</taxon>
        <taxon>Actinomycetes</taxon>
        <taxon>Micromonosporales</taxon>
        <taxon>Micromonosporaceae</taxon>
        <taxon>Catellatospora</taxon>
    </lineage>
</organism>
<dbReference type="EMBL" id="BONI01000050">
    <property type="protein sequence ID" value="GIG08659.1"/>
    <property type="molecule type" value="Genomic_DNA"/>
</dbReference>
<dbReference type="PANTHER" id="PTHR33231">
    <property type="entry name" value="30S RIBOSOMAL PROTEIN"/>
    <property type="match status" value="1"/>
</dbReference>
<comment type="caution">
    <text evidence="3">The sequence shown here is derived from an EMBL/GenBank/DDBJ whole genome shotgun (WGS) entry which is preliminary data.</text>
</comment>
<dbReference type="GO" id="GO:0045900">
    <property type="term" value="P:negative regulation of translational elongation"/>
    <property type="evidence" value="ECO:0007669"/>
    <property type="project" value="TreeGrafter"/>
</dbReference>
<dbReference type="Proteomes" id="UP000630887">
    <property type="component" value="Unassembled WGS sequence"/>
</dbReference>
<dbReference type="InterPro" id="IPR032528">
    <property type="entry name" value="Ribosom_S30AE_C"/>
</dbReference>
<reference evidence="3 4" key="1">
    <citation type="submission" date="2021-01" db="EMBL/GenBank/DDBJ databases">
        <title>Whole genome shotgun sequence of Catellatospora coxensis NBRC 107359.</title>
        <authorList>
            <person name="Komaki H."/>
            <person name="Tamura T."/>
        </authorList>
    </citation>
    <scope>NUCLEOTIDE SEQUENCE [LARGE SCALE GENOMIC DNA]</scope>
    <source>
        <strain evidence="3 4">NBRC 107359</strain>
    </source>
</reference>